<organism evidence="1">
    <name type="scientific">marine metagenome</name>
    <dbReference type="NCBI Taxonomy" id="408172"/>
    <lineage>
        <taxon>unclassified sequences</taxon>
        <taxon>metagenomes</taxon>
        <taxon>ecological metagenomes</taxon>
    </lineage>
</organism>
<protein>
    <submittedName>
        <fullName evidence="1">Uncharacterized protein</fullName>
    </submittedName>
</protein>
<dbReference type="AlphaFoldDB" id="A0A383DVA7"/>
<evidence type="ECO:0000313" key="1">
    <source>
        <dbReference type="EMBL" id="SVE48462.1"/>
    </source>
</evidence>
<gene>
    <name evidence="1" type="ORF">METZ01_LOCUS501316</name>
</gene>
<feature type="non-terminal residue" evidence="1">
    <location>
        <position position="234"/>
    </location>
</feature>
<accession>A0A383DVA7</accession>
<sequence length="234" mass="28233">DFFHFLLAHSLQKKIDSEFYAIFDVTDRQKPFYQKQKLVDFKKIWFFHDSISKPGKKVDMEYLNSFEEKYKINLWLLAINERLFYEHNEFHKFSREEILSILEDECKFFEKILEIKPKFLITTTTGFHHHELFYQMCRVVGVKTLILNQSVFGSKCYISEQTHMFDDKRTIEELEASNMNFDELEEYWKKFELRKKSDHHAVSLRKSKAAKIRAGSDFLMSQNTTMKNNYGYYG</sequence>
<reference evidence="1" key="1">
    <citation type="submission" date="2018-05" db="EMBL/GenBank/DDBJ databases">
        <authorList>
            <person name="Lanie J.A."/>
            <person name="Ng W.-L."/>
            <person name="Kazmierczak K.M."/>
            <person name="Andrzejewski T.M."/>
            <person name="Davidsen T.M."/>
            <person name="Wayne K.J."/>
            <person name="Tettelin H."/>
            <person name="Glass J.I."/>
            <person name="Rusch D."/>
            <person name="Podicherti R."/>
            <person name="Tsui H.-C.T."/>
            <person name="Winkler M.E."/>
        </authorList>
    </citation>
    <scope>NUCLEOTIDE SEQUENCE</scope>
</reference>
<proteinExistence type="predicted"/>
<name>A0A383DVA7_9ZZZZ</name>
<dbReference type="EMBL" id="UINC01220515">
    <property type="protein sequence ID" value="SVE48462.1"/>
    <property type="molecule type" value="Genomic_DNA"/>
</dbReference>
<feature type="non-terminal residue" evidence="1">
    <location>
        <position position="1"/>
    </location>
</feature>